<keyword evidence="5" id="KW-1185">Reference proteome</keyword>
<proteinExistence type="predicted"/>
<evidence type="ECO:0000313" key="2">
    <source>
        <dbReference type="EMBL" id="TFV30450.1"/>
    </source>
</evidence>
<sequence>MTGETPGDLAHIEDIKRLKSRYCRFIDGKQWGRLKELFTPELQLEGFTIVGGNGATFVDDLARRLEASMTAHHCHTPEIRLTGPHTAEGVWAMMDLVEWPHPVDLKNFSGATGFYGTGFYEERYRWDNGQWRIAFMRLTRTRFEPLIHGARPPGFDVFAGLRGFTPPSSDWMR</sequence>
<evidence type="ECO:0000313" key="3">
    <source>
        <dbReference type="EMBL" id="TFV68899.1"/>
    </source>
</evidence>
<reference evidence="2 5" key="1">
    <citation type="submission" date="2019-03" db="EMBL/GenBank/DDBJ databases">
        <title>Bradyrhizobium strains diversity isolated from Chamaecrista fasciculata.</title>
        <authorList>
            <person name="Urquiaga M.C.O."/>
            <person name="Hungria M."/>
            <person name="Delamuta J.R.M."/>
        </authorList>
    </citation>
    <scope>NUCLEOTIDE SEQUENCE [LARGE SCALE GENOMIC DNA]</scope>
    <source>
        <strain evidence="2 5">CNPSo 3424</strain>
    </source>
</reference>
<dbReference type="InterPro" id="IPR032710">
    <property type="entry name" value="NTF2-like_dom_sf"/>
</dbReference>
<evidence type="ECO:0000313" key="4">
    <source>
        <dbReference type="Proteomes" id="UP000297700"/>
    </source>
</evidence>
<protein>
    <submittedName>
        <fullName evidence="2">Nuclear transport factor 2 family protein</fullName>
    </submittedName>
</protein>
<dbReference type="Gene3D" id="3.10.450.50">
    <property type="match status" value="1"/>
</dbReference>
<dbReference type="Pfam" id="PF13577">
    <property type="entry name" value="SnoaL_4"/>
    <property type="match status" value="1"/>
</dbReference>
<dbReference type="Proteomes" id="UP000297700">
    <property type="component" value="Unassembled WGS sequence"/>
</dbReference>
<dbReference type="Proteomes" id="UP000298225">
    <property type="component" value="Unassembled WGS sequence"/>
</dbReference>
<accession>A0A4Y9KVP3</accession>
<dbReference type="InterPro" id="IPR037401">
    <property type="entry name" value="SnoaL-like"/>
</dbReference>
<dbReference type="SUPFAM" id="SSF54427">
    <property type="entry name" value="NTF2-like"/>
    <property type="match status" value="1"/>
</dbReference>
<organism evidence="2 5">
    <name type="scientific">Bradyrhizobium frederickii</name>
    <dbReference type="NCBI Taxonomy" id="2560054"/>
    <lineage>
        <taxon>Bacteria</taxon>
        <taxon>Pseudomonadati</taxon>
        <taxon>Pseudomonadota</taxon>
        <taxon>Alphaproteobacteria</taxon>
        <taxon>Hyphomicrobiales</taxon>
        <taxon>Nitrobacteraceae</taxon>
        <taxon>Bradyrhizobium</taxon>
    </lineage>
</organism>
<dbReference type="EMBL" id="SPQU01000032">
    <property type="protein sequence ID" value="TFV30450.1"/>
    <property type="molecule type" value="Genomic_DNA"/>
</dbReference>
<dbReference type="EMBL" id="SPQS01000033">
    <property type="protein sequence ID" value="TFV68899.1"/>
    <property type="molecule type" value="Genomic_DNA"/>
</dbReference>
<evidence type="ECO:0000313" key="5">
    <source>
        <dbReference type="Proteomes" id="UP000298225"/>
    </source>
</evidence>
<reference evidence="3 4" key="2">
    <citation type="submission" date="2019-03" db="EMBL/GenBank/DDBJ databases">
        <title>Bradyrhizobium strains diversity.</title>
        <authorList>
            <person name="Urquiaga M.C.O."/>
            <person name="Hungria M."/>
            <person name="Delamuta J.R.M."/>
            <person name="Klepa M.S."/>
        </authorList>
    </citation>
    <scope>NUCLEOTIDE SEQUENCE [LARGE SCALE GENOMIC DNA]</scope>
    <source>
        <strain evidence="3 4">CNPSo 3426</strain>
    </source>
</reference>
<name>A0A4Y9KVP3_9BRAD</name>
<comment type="caution">
    <text evidence="2">The sequence shown here is derived from an EMBL/GenBank/DDBJ whole genome shotgun (WGS) entry which is preliminary data.</text>
</comment>
<evidence type="ECO:0000259" key="1">
    <source>
        <dbReference type="Pfam" id="PF13577"/>
    </source>
</evidence>
<dbReference type="RefSeq" id="WP_126261728.1">
    <property type="nucleotide sequence ID" value="NZ_SPQS01000033.1"/>
</dbReference>
<accession>A0A4Y9NLY4</accession>
<gene>
    <name evidence="3" type="ORF">E4K64_34915</name>
    <name evidence="2" type="ORF">E4K66_34855</name>
</gene>
<dbReference type="OrthoDB" id="7851780at2"/>
<dbReference type="AlphaFoldDB" id="A0A4Y9KVP3"/>
<feature type="domain" description="SnoaL-like" evidence="1">
    <location>
        <begin position="9"/>
        <end position="137"/>
    </location>
</feature>